<reference evidence="1 2" key="1">
    <citation type="submission" date="2006-09" db="EMBL/GenBank/DDBJ databases">
        <title>Sequence and annotation of the 288-kb ATCV-1 virus that infects an endosymbiotic Chlorella strain of the heliozoon Acanthocystis turfacea.</title>
        <authorList>
            <person name="Fitzgerald L.A."/>
            <person name="Graves M.V."/>
            <person name="Li X."/>
            <person name="Pfitzner A.J.P."/>
            <person name="Hartigan J."/>
            <person name="Van Etten J.L."/>
        </authorList>
    </citation>
    <scope>NUCLEOTIDE SEQUENCE [LARGE SCALE GENOMIC DNA]</scope>
    <source>
        <strain evidence="1 2">ATCV-1</strain>
    </source>
</reference>
<accession>A7K9U6</accession>
<dbReference type="Proteomes" id="UP000202420">
    <property type="component" value="Segment"/>
</dbReference>
<keyword evidence="2" id="KW-1185">Reference proteome</keyword>
<sequence length="74" mass="7809">MLPRTLWSCAASPLATRTLTPLCPTSSSLFPTRARSPSASTSCPRPLLSRPWMPGPLPCSCPSSAAVSRSAPPW</sequence>
<dbReference type="KEGG" id="vg:5470973"/>
<dbReference type="EMBL" id="EF101928">
    <property type="protein sequence ID" value="ABT16820.1"/>
    <property type="molecule type" value="Genomic_DNA"/>
</dbReference>
<evidence type="ECO:0000313" key="1">
    <source>
        <dbReference type="EMBL" id="ABT16820.1"/>
    </source>
</evidence>
<name>A7K9U6_9PHYC</name>
<evidence type="ECO:0000313" key="2">
    <source>
        <dbReference type="Proteomes" id="UP000202420"/>
    </source>
</evidence>
<dbReference type="GeneID" id="5470973"/>
<protein>
    <submittedName>
        <fullName evidence="1">Uncharacterized protein z686L</fullName>
    </submittedName>
</protein>
<dbReference type="RefSeq" id="YP_001427167.1">
    <property type="nucleotide sequence ID" value="NC_008724.1"/>
</dbReference>
<gene>
    <name evidence="1" type="primary">z686L</name>
    <name evidence="1" type="ORF">ATCV1_z686L</name>
</gene>
<proteinExistence type="predicted"/>
<organism evidence="1 2">
    <name type="scientific">Chlorovirus heliozoae</name>
    <dbReference type="NCBI Taxonomy" id="322019"/>
    <lineage>
        <taxon>Viruses</taxon>
        <taxon>Varidnaviria</taxon>
        <taxon>Bamfordvirae</taxon>
        <taxon>Nucleocytoviricota</taxon>
        <taxon>Megaviricetes</taxon>
        <taxon>Algavirales</taxon>
        <taxon>Phycodnaviridae</taxon>
        <taxon>Chlorovirus</taxon>
    </lineage>
</organism>